<evidence type="ECO:0000313" key="3">
    <source>
        <dbReference type="Proteomes" id="UP001176961"/>
    </source>
</evidence>
<evidence type="ECO:0000313" key="2">
    <source>
        <dbReference type="EMBL" id="CAJ0601342.1"/>
    </source>
</evidence>
<protein>
    <submittedName>
        <fullName evidence="2">Uncharacterized protein</fullName>
    </submittedName>
</protein>
<feature type="region of interest" description="Disordered" evidence="1">
    <location>
        <begin position="1"/>
        <end position="129"/>
    </location>
</feature>
<comment type="caution">
    <text evidence="2">The sequence shown here is derived from an EMBL/GenBank/DDBJ whole genome shotgun (WGS) entry which is preliminary data.</text>
</comment>
<proteinExistence type="predicted"/>
<organism evidence="2 3">
    <name type="scientific">Cylicocyclus nassatus</name>
    <name type="common">Nematode worm</name>
    <dbReference type="NCBI Taxonomy" id="53992"/>
    <lineage>
        <taxon>Eukaryota</taxon>
        <taxon>Metazoa</taxon>
        <taxon>Ecdysozoa</taxon>
        <taxon>Nematoda</taxon>
        <taxon>Chromadorea</taxon>
        <taxon>Rhabditida</taxon>
        <taxon>Rhabditina</taxon>
        <taxon>Rhabditomorpha</taxon>
        <taxon>Strongyloidea</taxon>
        <taxon>Strongylidae</taxon>
        <taxon>Cylicocyclus</taxon>
    </lineage>
</organism>
<dbReference type="AlphaFoldDB" id="A0AA36M993"/>
<evidence type="ECO:0000256" key="1">
    <source>
        <dbReference type="SAM" id="MobiDB-lite"/>
    </source>
</evidence>
<gene>
    <name evidence="2" type="ORF">CYNAS_LOCUS13325</name>
</gene>
<name>A0AA36M993_CYLNA</name>
<dbReference type="Proteomes" id="UP001176961">
    <property type="component" value="Unassembled WGS sequence"/>
</dbReference>
<feature type="compositionally biased region" description="Polar residues" evidence="1">
    <location>
        <begin position="31"/>
        <end position="43"/>
    </location>
</feature>
<feature type="compositionally biased region" description="Basic and acidic residues" evidence="1">
    <location>
        <begin position="112"/>
        <end position="129"/>
    </location>
</feature>
<sequence length="145" mass="16298">MVICERSHTPQSLRSCTDLTDRASGRHFASPKSQLMPATSNGDGLSAKRRKDGGRERARSWASTGSADFCSRNKRRRDLSIHSSNTSDDGGCVTPPLRIDEETAAEITNQIESRESRNASDRSREARLEREADSWIRYLIKEVWS</sequence>
<accession>A0AA36M993</accession>
<keyword evidence="3" id="KW-1185">Reference proteome</keyword>
<reference evidence="2" key="1">
    <citation type="submission" date="2023-07" db="EMBL/GenBank/DDBJ databases">
        <authorList>
            <consortium name="CYATHOMIX"/>
        </authorList>
    </citation>
    <scope>NUCLEOTIDE SEQUENCE</scope>
    <source>
        <strain evidence="2">N/A</strain>
    </source>
</reference>
<feature type="compositionally biased region" description="Polar residues" evidence="1">
    <location>
        <begin position="9"/>
        <end position="18"/>
    </location>
</feature>
<dbReference type="EMBL" id="CATQJL010000305">
    <property type="protein sequence ID" value="CAJ0601342.1"/>
    <property type="molecule type" value="Genomic_DNA"/>
</dbReference>